<evidence type="ECO:0000313" key="2">
    <source>
        <dbReference type="EMBL" id="CAA9459714.1"/>
    </source>
</evidence>
<feature type="non-terminal residue" evidence="2">
    <location>
        <position position="29"/>
    </location>
</feature>
<evidence type="ECO:0000256" key="1">
    <source>
        <dbReference type="SAM" id="MobiDB-lite"/>
    </source>
</evidence>
<reference evidence="2" key="1">
    <citation type="submission" date="2020-02" db="EMBL/GenBank/DDBJ databases">
        <authorList>
            <person name="Meier V. D."/>
        </authorList>
    </citation>
    <scope>NUCLEOTIDE SEQUENCE</scope>
    <source>
        <strain evidence="2">AVDCRST_MAG14</strain>
    </source>
</reference>
<accession>A0A6J4R4B7</accession>
<dbReference type="AlphaFoldDB" id="A0A6J4R4B7"/>
<name>A0A6J4R4B7_9ACTN</name>
<proteinExistence type="predicted"/>
<feature type="non-terminal residue" evidence="2">
    <location>
        <position position="1"/>
    </location>
</feature>
<feature type="region of interest" description="Disordered" evidence="1">
    <location>
        <begin position="1"/>
        <end position="29"/>
    </location>
</feature>
<organism evidence="2">
    <name type="scientific">uncultured Rubrobacteraceae bacterium</name>
    <dbReference type="NCBI Taxonomy" id="349277"/>
    <lineage>
        <taxon>Bacteria</taxon>
        <taxon>Bacillati</taxon>
        <taxon>Actinomycetota</taxon>
        <taxon>Rubrobacteria</taxon>
        <taxon>Rubrobacterales</taxon>
        <taxon>Rubrobacteraceae</taxon>
        <taxon>environmental samples</taxon>
    </lineage>
</organism>
<gene>
    <name evidence="2" type="ORF">AVDCRST_MAG14-2222</name>
</gene>
<dbReference type="EMBL" id="CADCVG010000090">
    <property type="protein sequence ID" value="CAA9459714.1"/>
    <property type="molecule type" value="Genomic_DNA"/>
</dbReference>
<sequence length="29" mass="3400">ERYQLHNGNHNDPDTALHPYVCRPPRSVL</sequence>
<feature type="compositionally biased region" description="Basic and acidic residues" evidence="1">
    <location>
        <begin position="1"/>
        <end position="15"/>
    </location>
</feature>
<protein>
    <submittedName>
        <fullName evidence="2">Uncharacterized protein</fullName>
    </submittedName>
</protein>